<evidence type="ECO:0000313" key="2">
    <source>
        <dbReference type="EMBL" id="PWU22715.1"/>
    </source>
</evidence>
<evidence type="ECO:0000313" key="3">
    <source>
        <dbReference type="Proteomes" id="UP000246104"/>
    </source>
</evidence>
<dbReference type="Proteomes" id="UP000246104">
    <property type="component" value="Unassembled WGS sequence"/>
</dbReference>
<keyword evidence="1" id="KW-0812">Transmembrane</keyword>
<keyword evidence="1" id="KW-1133">Transmembrane helix</keyword>
<dbReference type="EMBL" id="PSRQ01000058">
    <property type="protein sequence ID" value="PWU22715.1"/>
    <property type="molecule type" value="Genomic_DNA"/>
</dbReference>
<proteinExistence type="predicted"/>
<comment type="caution">
    <text evidence="2">The sequence shown here is derived from an EMBL/GenBank/DDBJ whole genome shotgun (WGS) entry which is preliminary data.</text>
</comment>
<organism evidence="2 3">
    <name type="scientific">Candidatus Cerribacteria bacterium 'Amazon FNV 2010 28 9'</name>
    <dbReference type="NCBI Taxonomy" id="2081795"/>
    <lineage>
        <taxon>Bacteria</taxon>
        <taxon>Candidatus Cerribacteria</taxon>
    </lineage>
</organism>
<gene>
    <name evidence="2" type="ORF">C5B42_05305</name>
</gene>
<evidence type="ECO:0000256" key="1">
    <source>
        <dbReference type="SAM" id="Phobius"/>
    </source>
</evidence>
<accession>A0A317JRI0</accession>
<reference evidence="2 3" key="1">
    <citation type="submission" date="2018-02" db="EMBL/GenBank/DDBJ databases">
        <title>Genomic Reconstructions from Amazon Rainforest and Pasture Soil Reveal Novel Insights into the Physiology of Candidate Phyla in Tropical Sites.</title>
        <authorList>
            <person name="Kroeger M.E."/>
            <person name="Delmont T."/>
            <person name="Eren A.M."/>
            <person name="Guo J."/>
            <person name="Meyer K.M."/>
            <person name="Khan K."/>
            <person name="Rodrigues J.L.M."/>
            <person name="Bohannan B.J.M."/>
            <person name="Tringe S."/>
            <person name="Borges C.D."/>
            <person name="Tiedje J."/>
            <person name="Tsai S.M."/>
            <person name="Nusslein K."/>
        </authorList>
    </citation>
    <scope>NUCLEOTIDE SEQUENCE [LARGE SCALE GENOMIC DNA]</scope>
    <source>
        <strain evidence="2">Amazon FNV 2010 28 9</strain>
    </source>
</reference>
<feature type="transmembrane region" description="Helical" evidence="1">
    <location>
        <begin position="32"/>
        <end position="57"/>
    </location>
</feature>
<name>A0A317JRI0_9BACT</name>
<protein>
    <submittedName>
        <fullName evidence="2">Uncharacterized protein</fullName>
    </submittedName>
</protein>
<sequence>MYKKQETLQSNTQELKKVEHQLKLQNSFVQSFLRGLFTALGTTIGLTIVVGILAFVVNALAKRFGLSQVVATFFQQLSK</sequence>
<dbReference type="AlphaFoldDB" id="A0A317JRI0"/>
<keyword evidence="1" id="KW-0472">Membrane</keyword>